<dbReference type="SUPFAM" id="SSF75011">
    <property type="entry name" value="3-carboxy-cis,cis-mucoante lactonizing enzyme"/>
    <property type="match status" value="1"/>
</dbReference>
<evidence type="ECO:0000313" key="5">
    <source>
        <dbReference type="EMBL" id="JAS31140.1"/>
    </source>
</evidence>
<comment type="similarity">
    <text evidence="2">Belongs to the major royal jelly protein family.</text>
</comment>
<name>A0A1B6DZQ1_9HEMI</name>
<dbReference type="EMBL" id="GEDC01013381">
    <property type="protein sequence ID" value="JAS23917.1"/>
    <property type="molecule type" value="Transcribed_RNA"/>
</dbReference>
<evidence type="ECO:0008006" key="6">
    <source>
        <dbReference type="Google" id="ProtNLM"/>
    </source>
</evidence>
<evidence type="ECO:0000256" key="3">
    <source>
        <dbReference type="ARBA" id="ARBA00022525"/>
    </source>
</evidence>
<dbReference type="EMBL" id="GEDC01006158">
    <property type="protein sequence ID" value="JAS31140.1"/>
    <property type="molecule type" value="Transcribed_RNA"/>
</dbReference>
<dbReference type="Gene3D" id="2.120.10.30">
    <property type="entry name" value="TolB, C-terminal domain"/>
    <property type="match status" value="1"/>
</dbReference>
<dbReference type="GO" id="GO:0005576">
    <property type="term" value="C:extracellular region"/>
    <property type="evidence" value="ECO:0007669"/>
    <property type="project" value="UniProtKB-SubCell"/>
</dbReference>
<dbReference type="PANTHER" id="PTHR10009">
    <property type="entry name" value="PROTEIN YELLOW-RELATED"/>
    <property type="match status" value="1"/>
</dbReference>
<dbReference type="Pfam" id="PF03022">
    <property type="entry name" value="MRJP"/>
    <property type="match status" value="1"/>
</dbReference>
<gene>
    <name evidence="5" type="ORF">g.31684</name>
    <name evidence="4" type="ORF">g.31686</name>
</gene>
<evidence type="ECO:0000313" key="4">
    <source>
        <dbReference type="EMBL" id="JAS23917.1"/>
    </source>
</evidence>
<protein>
    <recommendedName>
        <fullName evidence="6">Bee-milk protein</fullName>
    </recommendedName>
</protein>
<keyword evidence="3" id="KW-0964">Secreted</keyword>
<comment type="subcellular location">
    <subcellularLocation>
        <location evidence="1">Secreted</location>
    </subcellularLocation>
</comment>
<sequence length="447" mass="49955">AGRSLREQQVLTVSLCFGLPQVTRAGYRSRMLRRCLFLAFLAFATADLEVINEWNLFSFDLPYNYPSNPDYKATDSIPTGFEVGWNRLFISLPRFRPGAPATLAYIPRNKPGSNNNLSPKLMAYPSWEWHKEAAAAEVGGDNCTGLVSVFRTRLDRCNRLWVLDSGVLDSLVNFRVACPPKILIFDLKNDQLVRSITLPGEVRRPNTLLTNFVLDDQNDDGTGGYANCDNTFVYMSDTTNPGVIVYDARRDSTWRLSNPTMFPEPQFGRYTVAGESFTLMDGIIGLALSPPGNHQRTMYYQPFASNKIFSIATSVLQAGPNPGDDSDLPVSLVGHKSSQAAALAVDNRDASLIFSPSSETAIAAWSPGSDENRVLAYDPDRLQFLLDIRSVDRDAGIIWVVSTRLQKFLRQTLSADEVNFRIMRVLQPSDLYQHPSHNNNNSLYFLK</sequence>
<proteinExistence type="inferred from homology"/>
<evidence type="ECO:0000256" key="1">
    <source>
        <dbReference type="ARBA" id="ARBA00004613"/>
    </source>
</evidence>
<feature type="non-terminal residue" evidence="5">
    <location>
        <position position="1"/>
    </location>
</feature>
<dbReference type="InterPro" id="IPR017996">
    <property type="entry name" value="MRJP/yellow-related"/>
</dbReference>
<evidence type="ECO:0000256" key="2">
    <source>
        <dbReference type="ARBA" id="ARBA00009127"/>
    </source>
</evidence>
<dbReference type="FunFam" id="2.120.10.30:FF:000045">
    <property type="entry name" value="Blast:Protein yellow"/>
    <property type="match status" value="1"/>
</dbReference>
<reference evidence="5" key="1">
    <citation type="submission" date="2015-12" db="EMBL/GenBank/DDBJ databases">
        <title>De novo transcriptome assembly of four potential Pierce s Disease insect vectors from Arizona vineyards.</title>
        <authorList>
            <person name="Tassone E.E."/>
        </authorList>
    </citation>
    <scope>NUCLEOTIDE SEQUENCE</scope>
</reference>
<dbReference type="AlphaFoldDB" id="A0A1B6DZQ1"/>
<dbReference type="PANTHER" id="PTHR10009:SF19">
    <property type="entry name" value="RE55542P"/>
    <property type="match status" value="1"/>
</dbReference>
<organism evidence="5">
    <name type="scientific">Clastoptera arizonana</name>
    <name type="common">Arizona spittle bug</name>
    <dbReference type="NCBI Taxonomy" id="38151"/>
    <lineage>
        <taxon>Eukaryota</taxon>
        <taxon>Metazoa</taxon>
        <taxon>Ecdysozoa</taxon>
        <taxon>Arthropoda</taxon>
        <taxon>Hexapoda</taxon>
        <taxon>Insecta</taxon>
        <taxon>Pterygota</taxon>
        <taxon>Neoptera</taxon>
        <taxon>Paraneoptera</taxon>
        <taxon>Hemiptera</taxon>
        <taxon>Auchenorrhyncha</taxon>
        <taxon>Cercopoidea</taxon>
        <taxon>Clastopteridae</taxon>
        <taxon>Clastoptera</taxon>
    </lineage>
</organism>
<accession>A0A1B6DZQ1</accession>
<dbReference type="InterPro" id="IPR011042">
    <property type="entry name" value="6-blade_b-propeller_TolB-like"/>
</dbReference>